<keyword evidence="3 8" id="KW-0540">Nuclease</keyword>
<dbReference type="Proteomes" id="UP000054893">
    <property type="component" value="Unassembled WGS sequence"/>
</dbReference>
<dbReference type="HAMAP" id="MF_00265">
    <property type="entry name" value="VapC_Nob1"/>
    <property type="match status" value="1"/>
</dbReference>
<feature type="binding site" evidence="8">
    <location>
        <position position="104"/>
    </location>
    <ligand>
        <name>Mg(2+)</name>
        <dbReference type="ChEBI" id="CHEBI:18420"/>
    </ligand>
</feature>
<dbReference type="SUPFAM" id="SSF88723">
    <property type="entry name" value="PIN domain-like"/>
    <property type="match status" value="1"/>
</dbReference>
<evidence type="ECO:0000259" key="9">
    <source>
        <dbReference type="Pfam" id="PF01850"/>
    </source>
</evidence>
<dbReference type="GO" id="GO:0000287">
    <property type="term" value="F:magnesium ion binding"/>
    <property type="evidence" value="ECO:0007669"/>
    <property type="project" value="UniProtKB-UniRule"/>
</dbReference>
<accession>A0A158GZ25</accession>
<dbReference type="Pfam" id="PF01850">
    <property type="entry name" value="PIN"/>
    <property type="match status" value="1"/>
</dbReference>
<dbReference type="EC" id="3.1.-.-" evidence="8"/>
<dbReference type="CDD" id="cd18731">
    <property type="entry name" value="PIN_NgFitB-like"/>
    <property type="match status" value="1"/>
</dbReference>
<evidence type="ECO:0000256" key="5">
    <source>
        <dbReference type="ARBA" id="ARBA00022801"/>
    </source>
</evidence>
<keyword evidence="6 8" id="KW-0460">Magnesium</keyword>
<dbReference type="GO" id="GO:0090729">
    <property type="term" value="F:toxin activity"/>
    <property type="evidence" value="ECO:0007669"/>
    <property type="project" value="UniProtKB-KW"/>
</dbReference>
<dbReference type="GO" id="GO:0004540">
    <property type="term" value="F:RNA nuclease activity"/>
    <property type="evidence" value="ECO:0007669"/>
    <property type="project" value="InterPro"/>
</dbReference>
<evidence type="ECO:0000256" key="7">
    <source>
        <dbReference type="ARBA" id="ARBA00038093"/>
    </source>
</evidence>
<evidence type="ECO:0000313" key="11">
    <source>
        <dbReference type="Proteomes" id="UP000054893"/>
    </source>
</evidence>
<keyword evidence="2 8" id="KW-1277">Toxin-antitoxin system</keyword>
<evidence type="ECO:0000256" key="3">
    <source>
        <dbReference type="ARBA" id="ARBA00022722"/>
    </source>
</evidence>
<organism evidence="10 11">
    <name type="scientific">Caballeronia sordidicola</name>
    <name type="common">Burkholderia sordidicola</name>
    <dbReference type="NCBI Taxonomy" id="196367"/>
    <lineage>
        <taxon>Bacteria</taxon>
        <taxon>Pseudomonadati</taxon>
        <taxon>Pseudomonadota</taxon>
        <taxon>Betaproteobacteria</taxon>
        <taxon>Burkholderiales</taxon>
        <taxon>Burkholderiaceae</taxon>
        <taxon>Caballeronia</taxon>
    </lineage>
</organism>
<feature type="domain" description="PIN" evidence="9">
    <location>
        <begin position="2"/>
        <end position="122"/>
    </location>
</feature>
<dbReference type="PANTHER" id="PTHR33653:SF1">
    <property type="entry name" value="RIBONUCLEASE VAPC2"/>
    <property type="match status" value="1"/>
</dbReference>
<dbReference type="InterPro" id="IPR050556">
    <property type="entry name" value="Type_II_TA_system_RNase"/>
</dbReference>
<evidence type="ECO:0000313" key="10">
    <source>
        <dbReference type="EMBL" id="SAL37302.1"/>
    </source>
</evidence>
<gene>
    <name evidence="8" type="primary">vapC</name>
    <name evidence="10" type="ORF">AWB64_03818</name>
</gene>
<dbReference type="OrthoDB" id="9804823at2"/>
<comment type="function">
    <text evidence="8">Toxic component of a toxin-antitoxin (TA) system. An RNase.</text>
</comment>
<dbReference type="GO" id="GO:0016787">
    <property type="term" value="F:hydrolase activity"/>
    <property type="evidence" value="ECO:0007669"/>
    <property type="project" value="UniProtKB-KW"/>
</dbReference>
<dbReference type="AlphaFoldDB" id="A0A158GZ25"/>
<dbReference type="RefSeq" id="WP_060856941.1">
    <property type="nucleotide sequence ID" value="NZ_FCOC02000012.1"/>
</dbReference>
<dbReference type="InterPro" id="IPR022907">
    <property type="entry name" value="VapC_family"/>
</dbReference>
<reference evidence="10 11" key="1">
    <citation type="submission" date="2016-01" db="EMBL/GenBank/DDBJ databases">
        <authorList>
            <person name="Oliw E.H."/>
        </authorList>
    </citation>
    <scope>NUCLEOTIDE SEQUENCE [LARGE SCALE GENOMIC DNA]</scope>
    <source>
        <strain evidence="10">LMG 22029</strain>
    </source>
</reference>
<name>A0A158GZ25_CABSO</name>
<comment type="similarity">
    <text evidence="7 8">Belongs to the PINc/VapC protein family.</text>
</comment>
<protein>
    <recommendedName>
        <fullName evidence="8">Ribonuclease VapC</fullName>
        <shortName evidence="8">RNase VapC</shortName>
        <ecNumber evidence="8">3.1.-.-</ecNumber>
    </recommendedName>
    <alternativeName>
        <fullName evidence="8">Toxin VapC</fullName>
    </alternativeName>
</protein>
<evidence type="ECO:0000256" key="8">
    <source>
        <dbReference type="HAMAP-Rule" id="MF_00265"/>
    </source>
</evidence>
<comment type="cofactor">
    <cofactor evidence="1 8">
        <name>Mg(2+)</name>
        <dbReference type="ChEBI" id="CHEBI:18420"/>
    </cofactor>
</comment>
<keyword evidence="4 8" id="KW-0479">Metal-binding</keyword>
<feature type="binding site" evidence="8">
    <location>
        <position position="5"/>
    </location>
    <ligand>
        <name>Mg(2+)</name>
        <dbReference type="ChEBI" id="CHEBI:18420"/>
    </ligand>
</feature>
<keyword evidence="8" id="KW-0800">Toxin</keyword>
<keyword evidence="5 8" id="KW-0378">Hydrolase</keyword>
<evidence type="ECO:0000256" key="2">
    <source>
        <dbReference type="ARBA" id="ARBA00022649"/>
    </source>
</evidence>
<proteinExistence type="inferred from homology"/>
<dbReference type="Gene3D" id="3.40.50.1010">
    <property type="entry name" value="5'-nuclease"/>
    <property type="match status" value="1"/>
</dbReference>
<dbReference type="PANTHER" id="PTHR33653">
    <property type="entry name" value="RIBONUCLEASE VAPC2"/>
    <property type="match status" value="1"/>
</dbReference>
<evidence type="ECO:0000256" key="6">
    <source>
        <dbReference type="ARBA" id="ARBA00022842"/>
    </source>
</evidence>
<sequence length="140" mass="15260">MIVLDTNVLSEIMRADPDENVLAWLDSQNVPDLQTTAITIAELLYGVARLPHGRRKSGLRGAIETMLEGELAGKVLPFDHISAHRYALLVAEREAQGRPISSADAQIAAICHSRDAMLATRNVKDFEGTGVFVIDPWIAA</sequence>
<dbReference type="EMBL" id="FCOC02000012">
    <property type="protein sequence ID" value="SAL37302.1"/>
    <property type="molecule type" value="Genomic_DNA"/>
</dbReference>
<evidence type="ECO:0000256" key="4">
    <source>
        <dbReference type="ARBA" id="ARBA00022723"/>
    </source>
</evidence>
<dbReference type="InterPro" id="IPR002716">
    <property type="entry name" value="PIN_dom"/>
</dbReference>
<evidence type="ECO:0000256" key="1">
    <source>
        <dbReference type="ARBA" id="ARBA00001946"/>
    </source>
</evidence>
<dbReference type="InterPro" id="IPR029060">
    <property type="entry name" value="PIN-like_dom_sf"/>
</dbReference>